<keyword evidence="4" id="KW-1185">Reference proteome</keyword>
<comment type="similarity">
    <text evidence="1">Belongs to the AHA1 family.</text>
</comment>
<feature type="domain" description="Activator of Hsp90 ATPase homologue 1/2-like C-terminal" evidence="2">
    <location>
        <begin position="22"/>
        <end position="139"/>
    </location>
</feature>
<organism evidence="3 4">
    <name type="scientific">Chondromyces apiculatus DSM 436</name>
    <dbReference type="NCBI Taxonomy" id="1192034"/>
    <lineage>
        <taxon>Bacteria</taxon>
        <taxon>Pseudomonadati</taxon>
        <taxon>Myxococcota</taxon>
        <taxon>Polyangia</taxon>
        <taxon>Polyangiales</taxon>
        <taxon>Polyangiaceae</taxon>
        <taxon>Chondromyces</taxon>
    </lineage>
</organism>
<evidence type="ECO:0000313" key="3">
    <source>
        <dbReference type="EMBL" id="EYF07286.1"/>
    </source>
</evidence>
<dbReference type="Gene3D" id="3.30.530.20">
    <property type="match status" value="1"/>
</dbReference>
<gene>
    <name evidence="3" type="ORF">CAP_0765</name>
</gene>
<evidence type="ECO:0000256" key="1">
    <source>
        <dbReference type="ARBA" id="ARBA00006817"/>
    </source>
</evidence>
<sequence length="275" mass="29930">MSVKKEASGRRSVKVEVEVPGTPEQVWQAIATGPGISAWFVPTELEEREGGATTSHFGPGMDSHAVIKTWEPPHRFTAEERDIGPESPVVATEWIVEARSGSTCVVRVVHSLFTDTDDWDRQLEGWESGWPGFFKILRLYLTHFRGQPNATFYVRGAASGPAPEAWRHLLEPLGLAGATAGQHWRAPAGVPPLGGTIEEVVEGDHNILLLRLDAPTSGIGYFFAHPMGGQVYMVLGFYLYGADAAATAARDEPAWNAWLTERFKPAADANLSPTA</sequence>
<proteinExistence type="inferred from homology"/>
<dbReference type="OrthoDB" id="8417725at2"/>
<dbReference type="STRING" id="1192034.CAP_0765"/>
<name>A0A017TF92_9BACT</name>
<dbReference type="Pfam" id="PF08327">
    <property type="entry name" value="AHSA1"/>
    <property type="match status" value="1"/>
</dbReference>
<dbReference type="eggNOG" id="COG3832">
    <property type="taxonomic scope" value="Bacteria"/>
</dbReference>
<dbReference type="RefSeq" id="WP_044238393.1">
    <property type="nucleotide sequence ID" value="NZ_ASRX01000011.1"/>
</dbReference>
<dbReference type="InterPro" id="IPR013538">
    <property type="entry name" value="ASHA1/2-like_C"/>
</dbReference>
<accession>A0A017TF92</accession>
<dbReference type="CDD" id="cd07814">
    <property type="entry name" value="SRPBCC_CalC_Aha1-like"/>
    <property type="match status" value="1"/>
</dbReference>
<evidence type="ECO:0000313" key="4">
    <source>
        <dbReference type="Proteomes" id="UP000019678"/>
    </source>
</evidence>
<dbReference type="AlphaFoldDB" id="A0A017TF92"/>
<comment type="caution">
    <text evidence="3">The sequence shown here is derived from an EMBL/GenBank/DDBJ whole genome shotgun (WGS) entry which is preliminary data.</text>
</comment>
<dbReference type="EMBL" id="ASRX01000011">
    <property type="protein sequence ID" value="EYF07286.1"/>
    <property type="molecule type" value="Genomic_DNA"/>
</dbReference>
<evidence type="ECO:0000259" key="2">
    <source>
        <dbReference type="Pfam" id="PF08327"/>
    </source>
</evidence>
<dbReference type="SUPFAM" id="SSF55961">
    <property type="entry name" value="Bet v1-like"/>
    <property type="match status" value="1"/>
</dbReference>
<dbReference type="InterPro" id="IPR023393">
    <property type="entry name" value="START-like_dom_sf"/>
</dbReference>
<dbReference type="Proteomes" id="UP000019678">
    <property type="component" value="Unassembled WGS sequence"/>
</dbReference>
<reference evidence="3 4" key="1">
    <citation type="submission" date="2013-05" db="EMBL/GenBank/DDBJ databases">
        <title>Genome assembly of Chondromyces apiculatus DSM 436.</title>
        <authorList>
            <person name="Sharma G."/>
            <person name="Khatri I."/>
            <person name="Kaur C."/>
            <person name="Mayilraj S."/>
            <person name="Subramanian S."/>
        </authorList>
    </citation>
    <scope>NUCLEOTIDE SEQUENCE [LARGE SCALE GENOMIC DNA]</scope>
    <source>
        <strain evidence="3 4">DSM 436</strain>
    </source>
</reference>
<protein>
    <submittedName>
        <fullName evidence="3">Activator of Hsp90 ATPase 1 family protein</fullName>
    </submittedName>
</protein>